<comment type="subunit">
    <text evidence="2">Monomer.</text>
</comment>
<dbReference type="InterPro" id="IPR000463">
    <property type="entry name" value="Fatty_acid-bd"/>
</dbReference>
<comment type="similarity">
    <text evidence="1 3">Belongs to the calycin superfamily. Fatty-acid binding protein (FABP) family.</text>
</comment>
<dbReference type="InterPro" id="IPR012674">
    <property type="entry name" value="Calycin"/>
</dbReference>
<dbReference type="FunFam" id="2.40.128.20:FF:000001">
    <property type="entry name" value="Fatty acid-binding protein, adipocyte"/>
    <property type="match status" value="1"/>
</dbReference>
<name>A0A8U7NKT4_CORMO</name>
<dbReference type="Pfam" id="PF00061">
    <property type="entry name" value="Lipocalin"/>
    <property type="match status" value="1"/>
</dbReference>
<reference evidence="5" key="2">
    <citation type="submission" date="2025-08" db="UniProtKB">
        <authorList>
            <consortium name="Ensembl"/>
        </authorList>
    </citation>
    <scope>IDENTIFICATION</scope>
</reference>
<evidence type="ECO:0000313" key="6">
    <source>
        <dbReference type="Proteomes" id="UP000694553"/>
    </source>
</evidence>
<dbReference type="PRINTS" id="PR00178">
    <property type="entry name" value="FATTYACIDBP"/>
</dbReference>
<dbReference type="PROSITE" id="PS00214">
    <property type="entry name" value="FABP"/>
    <property type="match status" value="1"/>
</dbReference>
<dbReference type="GO" id="GO:0008289">
    <property type="term" value="F:lipid binding"/>
    <property type="evidence" value="ECO:0007669"/>
    <property type="project" value="InterPro"/>
</dbReference>
<dbReference type="AlphaFoldDB" id="A0A8U7NKT4"/>
<gene>
    <name evidence="5" type="primary">FABP7</name>
</gene>
<dbReference type="InterPro" id="IPR031259">
    <property type="entry name" value="ILBP"/>
</dbReference>
<dbReference type="Ensembl" id="ENSCMUT00000001140.2">
    <property type="protein sequence ID" value="ENSCMUP00000001054.2"/>
    <property type="gene ID" value="ENSCMUG00000000773.2"/>
</dbReference>
<dbReference type="InterPro" id="IPR000566">
    <property type="entry name" value="Lipocln_cytosolic_FA-bd_dom"/>
</dbReference>
<evidence type="ECO:0000256" key="1">
    <source>
        <dbReference type="ARBA" id="ARBA00008390"/>
    </source>
</evidence>
<evidence type="ECO:0000256" key="2">
    <source>
        <dbReference type="ARBA" id="ARBA00011245"/>
    </source>
</evidence>
<proteinExistence type="inferred from homology"/>
<evidence type="ECO:0000259" key="4">
    <source>
        <dbReference type="PROSITE" id="PS00214"/>
    </source>
</evidence>
<dbReference type="OMA" id="VAIRHYE"/>
<keyword evidence="3" id="KW-0813">Transport</keyword>
<dbReference type="SUPFAM" id="SSF50814">
    <property type="entry name" value="Lipocalins"/>
    <property type="match status" value="1"/>
</dbReference>
<accession>A0A8U7NKT4</accession>
<evidence type="ECO:0000313" key="5">
    <source>
        <dbReference type="Ensembl" id="ENSCMUP00000001054.2"/>
    </source>
</evidence>
<protein>
    <submittedName>
        <fullName evidence="5">Fatty acid binding protein 7</fullName>
    </submittedName>
</protein>
<dbReference type="PANTHER" id="PTHR11955">
    <property type="entry name" value="FATTY ACID BINDING PROTEIN"/>
    <property type="match status" value="1"/>
</dbReference>
<dbReference type="Proteomes" id="UP000694553">
    <property type="component" value="Unassembled WGS sequence"/>
</dbReference>
<keyword evidence="6" id="KW-1185">Reference proteome</keyword>
<evidence type="ECO:0000256" key="3">
    <source>
        <dbReference type="RuleBase" id="RU003696"/>
    </source>
</evidence>
<sequence>MVEAFCATWKLVDSHNFDEYMKALGVGFATRQVGNVTKPTVIISSEGDKVVIRTQSTFKNTEISFKLGEEFDETTPDDRNCKSVVTLDGEKLVHIQKWDGKETNFVREIKDGKMVMVSIKHTEHLHAPQTLPTYSYLKLCEQCDLDTNR</sequence>
<feature type="domain" description="Cytosolic fatty-acid binding proteins" evidence="4">
    <location>
        <begin position="7"/>
        <end position="24"/>
    </location>
</feature>
<reference evidence="5" key="3">
    <citation type="submission" date="2025-09" db="UniProtKB">
        <authorList>
            <consortium name="Ensembl"/>
        </authorList>
    </citation>
    <scope>IDENTIFICATION</scope>
</reference>
<dbReference type="Gene3D" id="2.40.128.20">
    <property type="match status" value="1"/>
</dbReference>
<organism evidence="5 6">
    <name type="scientific">Corvus moneduloides</name>
    <name type="common">New Caledonian crow</name>
    <dbReference type="NCBI Taxonomy" id="1196302"/>
    <lineage>
        <taxon>Eukaryota</taxon>
        <taxon>Metazoa</taxon>
        <taxon>Chordata</taxon>
        <taxon>Craniata</taxon>
        <taxon>Vertebrata</taxon>
        <taxon>Euteleostomi</taxon>
        <taxon>Archelosauria</taxon>
        <taxon>Archosauria</taxon>
        <taxon>Dinosauria</taxon>
        <taxon>Saurischia</taxon>
        <taxon>Theropoda</taxon>
        <taxon>Coelurosauria</taxon>
        <taxon>Aves</taxon>
        <taxon>Neognathae</taxon>
        <taxon>Neoaves</taxon>
        <taxon>Telluraves</taxon>
        <taxon>Australaves</taxon>
        <taxon>Passeriformes</taxon>
        <taxon>Corvoidea</taxon>
        <taxon>Corvidae</taxon>
        <taxon>Corvus</taxon>
    </lineage>
</organism>
<reference evidence="6" key="1">
    <citation type="submission" date="2019-10" db="EMBL/GenBank/DDBJ databases">
        <title>Corvus moneduloides (New Caledonian crow) genome, bCorMon1, primary haplotype.</title>
        <authorList>
            <person name="Rutz C."/>
            <person name="Fungtammasan C."/>
            <person name="Mountcastle J."/>
            <person name="Formenti G."/>
            <person name="Chow W."/>
            <person name="Howe K."/>
            <person name="Steele M.P."/>
            <person name="Fernandes J."/>
            <person name="Gilbert M.T.P."/>
            <person name="Fedrigo O."/>
            <person name="Jarvis E.D."/>
            <person name="Gemmell N."/>
        </authorList>
    </citation>
    <scope>NUCLEOTIDE SEQUENCE [LARGE SCALE GENOMIC DNA]</scope>
</reference>